<keyword evidence="2" id="KW-1133">Transmembrane helix</keyword>
<evidence type="ECO:0000256" key="1">
    <source>
        <dbReference type="SAM" id="MobiDB-lite"/>
    </source>
</evidence>
<dbReference type="Proteomes" id="UP000293036">
    <property type="component" value="Unassembled WGS sequence"/>
</dbReference>
<dbReference type="RefSeq" id="WP_131282261.1">
    <property type="nucleotide sequence ID" value="NZ_JBHSLR010000003.1"/>
</dbReference>
<gene>
    <name evidence="4" type="ORF">EZJ44_08065</name>
</gene>
<feature type="compositionally biased region" description="Pro residues" evidence="1">
    <location>
        <begin position="228"/>
        <end position="237"/>
    </location>
</feature>
<keyword evidence="5" id="KW-1185">Reference proteome</keyword>
<feature type="region of interest" description="Disordered" evidence="1">
    <location>
        <begin position="184"/>
        <end position="237"/>
    </location>
</feature>
<keyword evidence="2" id="KW-0472">Membrane</keyword>
<proteinExistence type="predicted"/>
<dbReference type="AlphaFoldDB" id="A0A4V2KR03"/>
<protein>
    <recommendedName>
        <fullName evidence="3">Peptidoglycan binding-like domain-containing protein</fullName>
    </recommendedName>
</protein>
<dbReference type="SUPFAM" id="SSF47090">
    <property type="entry name" value="PGBD-like"/>
    <property type="match status" value="1"/>
</dbReference>
<dbReference type="InterPro" id="IPR036365">
    <property type="entry name" value="PGBD-like_sf"/>
</dbReference>
<dbReference type="InterPro" id="IPR036366">
    <property type="entry name" value="PGBDSf"/>
</dbReference>
<dbReference type="OrthoDB" id="3268648at2"/>
<dbReference type="EMBL" id="SJDT01000007">
    <property type="protein sequence ID" value="TBW20873.1"/>
    <property type="molecule type" value="Genomic_DNA"/>
</dbReference>
<feature type="domain" description="Peptidoglycan binding-like" evidence="3">
    <location>
        <begin position="143"/>
        <end position="177"/>
    </location>
</feature>
<dbReference type="Gene3D" id="1.10.101.10">
    <property type="entry name" value="PGBD-like superfamily/PGBD"/>
    <property type="match status" value="1"/>
</dbReference>
<dbReference type="InterPro" id="IPR002477">
    <property type="entry name" value="Peptidoglycan-bd-like"/>
</dbReference>
<accession>A0A4V2KR03</accession>
<sequence>MSHEEATTSTSDNKKKKFMWIFLTVFISLLVVAGAFFAGTFVHSKNEEAIENSQYKPEVTAKVEKRSFPAVMVETKGKASLGASRAVVVTASEGNQAVVTRVTRNAGETLNSGQTLAFVSGRPVIALDLPFDLYRDINEGNDGADVKEVQRALARLGLYKGKITGVYDARTANAMKALYKRVGSTPPSTGVSPAGAAPSSGASATPAPASAPASSSGEGSVSTEAAPAPAPTLPAAPPLPPIRAAEFISLTAGPATIVSIAGVNQHITPEAPLAKLRSGQAVAVARVSVADIASFGVGATVDITQSGSTSTGQKVSVIGVSEFHQASEGEHSQVPGYDITVAIPGEQFQDGQEVVLTAASTANATEGNAIPITALREEAGKTYVILKNGSESKKVEIKVARISEGFALLEGDTLKTDDAVVVAK</sequence>
<evidence type="ECO:0000256" key="2">
    <source>
        <dbReference type="SAM" id="Phobius"/>
    </source>
</evidence>
<reference evidence="4 5" key="1">
    <citation type="submission" date="2019-02" db="EMBL/GenBank/DDBJ databases">
        <title>Arcanobacterium bovis sp. nov., isolated from the milk of a cow with mastitis.</title>
        <authorList>
            <person name="Sammra O."/>
            <person name="Foster G."/>
            <person name="Hassan A."/>
            <person name="Alssahen M."/>
            <person name="Laemmler C."/>
            <person name="Borowiak M."/>
            <person name="Malorny B."/>
            <person name="Abdulmawjood A."/>
        </authorList>
    </citation>
    <scope>NUCLEOTIDE SEQUENCE [LARGE SCALE GENOMIC DNA]</scope>
    <source>
        <strain evidence="4 5">C605018/01/1</strain>
    </source>
</reference>
<evidence type="ECO:0000259" key="3">
    <source>
        <dbReference type="Pfam" id="PF01471"/>
    </source>
</evidence>
<feature type="compositionally biased region" description="Low complexity" evidence="1">
    <location>
        <begin position="186"/>
        <end position="227"/>
    </location>
</feature>
<feature type="transmembrane region" description="Helical" evidence="2">
    <location>
        <begin position="20"/>
        <end position="42"/>
    </location>
</feature>
<evidence type="ECO:0000313" key="4">
    <source>
        <dbReference type="EMBL" id="TBW20873.1"/>
    </source>
</evidence>
<organism evidence="4 5">
    <name type="scientific">Arcanobacterium bovis</name>
    <dbReference type="NCBI Taxonomy" id="2529275"/>
    <lineage>
        <taxon>Bacteria</taxon>
        <taxon>Bacillati</taxon>
        <taxon>Actinomycetota</taxon>
        <taxon>Actinomycetes</taxon>
        <taxon>Actinomycetales</taxon>
        <taxon>Actinomycetaceae</taxon>
        <taxon>Arcanobacterium</taxon>
    </lineage>
</organism>
<evidence type="ECO:0000313" key="5">
    <source>
        <dbReference type="Proteomes" id="UP000293036"/>
    </source>
</evidence>
<keyword evidence="2" id="KW-0812">Transmembrane</keyword>
<dbReference type="Pfam" id="PF01471">
    <property type="entry name" value="PG_binding_1"/>
    <property type="match status" value="1"/>
</dbReference>
<comment type="caution">
    <text evidence="4">The sequence shown here is derived from an EMBL/GenBank/DDBJ whole genome shotgun (WGS) entry which is preliminary data.</text>
</comment>
<name>A0A4V2KR03_9ACTO</name>